<keyword evidence="7" id="KW-0539">Nucleus</keyword>
<dbReference type="InterPro" id="IPR040122">
    <property type="entry name" value="Importin_beta"/>
</dbReference>
<evidence type="ECO:0000256" key="3">
    <source>
        <dbReference type="ARBA" id="ARBA00022448"/>
    </source>
</evidence>
<protein>
    <recommendedName>
        <fullName evidence="8">IPO4/5-like TPR repeats domain-containing protein</fullName>
    </recommendedName>
</protein>
<dbReference type="GO" id="GO:0005737">
    <property type="term" value="C:cytoplasm"/>
    <property type="evidence" value="ECO:0007669"/>
    <property type="project" value="UniProtKB-SubCell"/>
</dbReference>
<accession>A0AAN8U2E7</accession>
<comment type="subcellular location">
    <subcellularLocation>
        <location evidence="2">Cytoplasm</location>
    </subcellularLocation>
    <subcellularLocation>
        <location evidence="1">Nucleus</location>
    </subcellularLocation>
</comment>
<evidence type="ECO:0000256" key="4">
    <source>
        <dbReference type="ARBA" id="ARBA00022490"/>
    </source>
</evidence>
<keyword evidence="3" id="KW-0813">Transport</keyword>
<dbReference type="Proteomes" id="UP001371456">
    <property type="component" value="Unassembled WGS sequence"/>
</dbReference>
<keyword evidence="4" id="KW-0963">Cytoplasm</keyword>
<dbReference type="AlphaFoldDB" id="A0AAN8U2E7"/>
<sequence length="181" mass="20529">MDISESTQMKAILGPESEPFETFISDHMERSGENDSILNMMKLKDPDSLALNSFLLKTLISVKNVLNSFMNCLLEESESIIKHLCYSFLNLFLPSDCWPELLPFLQECVNSNSNKLRDSFFLIFSGFSEGLCKTLVPDIMISFPVFLNILNDDTLDPQVRVAVLTAAVRFILYLPSSNDRE</sequence>
<keyword evidence="6" id="KW-0653">Protein transport</keyword>
<keyword evidence="10" id="KW-1185">Reference proteome</keyword>
<dbReference type="InterPro" id="IPR016024">
    <property type="entry name" value="ARM-type_fold"/>
</dbReference>
<evidence type="ECO:0000256" key="7">
    <source>
        <dbReference type="ARBA" id="ARBA00023242"/>
    </source>
</evidence>
<dbReference type="PANTHER" id="PTHR10527">
    <property type="entry name" value="IMPORTIN BETA"/>
    <property type="match status" value="1"/>
</dbReference>
<evidence type="ECO:0000256" key="6">
    <source>
        <dbReference type="ARBA" id="ARBA00022927"/>
    </source>
</evidence>
<evidence type="ECO:0000313" key="9">
    <source>
        <dbReference type="EMBL" id="KAK6802339.1"/>
    </source>
</evidence>
<proteinExistence type="predicted"/>
<evidence type="ECO:0000256" key="5">
    <source>
        <dbReference type="ARBA" id="ARBA00022737"/>
    </source>
</evidence>
<organism evidence="9 10">
    <name type="scientific">Solanum bulbocastanum</name>
    <name type="common">Wild potato</name>
    <dbReference type="NCBI Taxonomy" id="147425"/>
    <lineage>
        <taxon>Eukaryota</taxon>
        <taxon>Viridiplantae</taxon>
        <taxon>Streptophyta</taxon>
        <taxon>Embryophyta</taxon>
        <taxon>Tracheophyta</taxon>
        <taxon>Spermatophyta</taxon>
        <taxon>Magnoliopsida</taxon>
        <taxon>eudicotyledons</taxon>
        <taxon>Gunneridae</taxon>
        <taxon>Pentapetalae</taxon>
        <taxon>asterids</taxon>
        <taxon>lamiids</taxon>
        <taxon>Solanales</taxon>
        <taxon>Solanaceae</taxon>
        <taxon>Solanoideae</taxon>
        <taxon>Solaneae</taxon>
        <taxon>Solanum</taxon>
    </lineage>
</organism>
<evidence type="ECO:0000256" key="2">
    <source>
        <dbReference type="ARBA" id="ARBA00004496"/>
    </source>
</evidence>
<dbReference type="EMBL" id="JBANQN010000001">
    <property type="protein sequence ID" value="KAK6802339.1"/>
    <property type="molecule type" value="Genomic_DNA"/>
</dbReference>
<feature type="domain" description="IPO4/5-like TPR repeats" evidence="8">
    <location>
        <begin position="97"/>
        <end position="173"/>
    </location>
</feature>
<evidence type="ECO:0000259" key="8">
    <source>
        <dbReference type="Pfam" id="PF25780"/>
    </source>
</evidence>
<reference evidence="9 10" key="1">
    <citation type="submission" date="2024-02" db="EMBL/GenBank/DDBJ databases">
        <title>de novo genome assembly of Solanum bulbocastanum strain 11H21.</title>
        <authorList>
            <person name="Hosaka A.J."/>
        </authorList>
    </citation>
    <scope>NUCLEOTIDE SEQUENCE [LARGE SCALE GENOMIC DNA]</scope>
    <source>
        <tissue evidence="9">Young leaves</tissue>
    </source>
</reference>
<dbReference type="Gene3D" id="1.25.10.10">
    <property type="entry name" value="Leucine-rich Repeat Variant"/>
    <property type="match status" value="1"/>
</dbReference>
<evidence type="ECO:0000313" key="10">
    <source>
        <dbReference type="Proteomes" id="UP001371456"/>
    </source>
</evidence>
<dbReference type="SUPFAM" id="SSF48371">
    <property type="entry name" value="ARM repeat"/>
    <property type="match status" value="1"/>
</dbReference>
<gene>
    <name evidence="9" type="ORF">RDI58_000119</name>
</gene>
<name>A0AAN8U2E7_SOLBU</name>
<keyword evidence="5" id="KW-0677">Repeat</keyword>
<evidence type="ECO:0000256" key="1">
    <source>
        <dbReference type="ARBA" id="ARBA00004123"/>
    </source>
</evidence>
<dbReference type="InterPro" id="IPR011989">
    <property type="entry name" value="ARM-like"/>
</dbReference>
<dbReference type="InterPro" id="IPR057672">
    <property type="entry name" value="TPR_IPO4/5"/>
</dbReference>
<dbReference type="Pfam" id="PF25780">
    <property type="entry name" value="TPR_IPO5"/>
    <property type="match status" value="1"/>
</dbReference>
<comment type="caution">
    <text evidence="9">The sequence shown here is derived from an EMBL/GenBank/DDBJ whole genome shotgun (WGS) entry which is preliminary data.</text>
</comment>
<dbReference type="GO" id="GO:0006606">
    <property type="term" value="P:protein import into nucleus"/>
    <property type="evidence" value="ECO:0007669"/>
    <property type="project" value="InterPro"/>
</dbReference>